<gene>
    <name evidence="3" type="ORF">GR170_24210</name>
</gene>
<reference evidence="3 4" key="1">
    <citation type="submission" date="2019-12" db="EMBL/GenBank/DDBJ databases">
        <authorList>
            <person name="Li M."/>
        </authorList>
    </citation>
    <scope>NUCLEOTIDE SEQUENCE [LARGE SCALE GENOMIC DNA]</scope>
    <source>
        <strain evidence="3 4">GBMRC 2024</strain>
    </source>
</reference>
<dbReference type="Proteomes" id="UP000477911">
    <property type="component" value="Unassembled WGS sequence"/>
</dbReference>
<dbReference type="InterPro" id="IPR051262">
    <property type="entry name" value="SMP-30/CGR1_Lactonase"/>
</dbReference>
<organism evidence="3 4">
    <name type="scientific">Pseudooceanicola albus</name>
    <dbReference type="NCBI Taxonomy" id="2692189"/>
    <lineage>
        <taxon>Bacteria</taxon>
        <taxon>Pseudomonadati</taxon>
        <taxon>Pseudomonadota</taxon>
        <taxon>Alphaproteobacteria</taxon>
        <taxon>Rhodobacterales</taxon>
        <taxon>Paracoccaceae</taxon>
        <taxon>Pseudooceanicola</taxon>
    </lineage>
</organism>
<comment type="caution">
    <text evidence="3">The sequence shown here is derived from an EMBL/GenBank/DDBJ whole genome shotgun (WGS) entry which is preliminary data.</text>
</comment>
<dbReference type="Gene3D" id="2.120.10.30">
    <property type="entry name" value="TolB, C-terminal domain"/>
    <property type="match status" value="1"/>
</dbReference>
<dbReference type="InterPro" id="IPR011042">
    <property type="entry name" value="6-blade_b-propeller_TolB-like"/>
</dbReference>
<accession>A0A6L7GB85</accession>
<evidence type="ECO:0000313" key="4">
    <source>
        <dbReference type="Proteomes" id="UP000477911"/>
    </source>
</evidence>
<dbReference type="RefSeq" id="WP_160897061.1">
    <property type="nucleotide sequence ID" value="NZ_WUMU01000039.1"/>
</dbReference>
<protein>
    <submittedName>
        <fullName evidence="3">SMP-30/gluconolactonase/LRE family protein</fullName>
    </submittedName>
</protein>
<dbReference type="SUPFAM" id="SSF63829">
    <property type="entry name" value="Calcium-dependent phosphotriesterase"/>
    <property type="match status" value="1"/>
</dbReference>
<keyword evidence="1" id="KW-0378">Hydrolase</keyword>
<evidence type="ECO:0000313" key="3">
    <source>
        <dbReference type="EMBL" id="MXN20942.1"/>
    </source>
</evidence>
<evidence type="ECO:0000256" key="1">
    <source>
        <dbReference type="ARBA" id="ARBA00022801"/>
    </source>
</evidence>
<dbReference type="GO" id="GO:0016787">
    <property type="term" value="F:hydrolase activity"/>
    <property type="evidence" value="ECO:0007669"/>
    <property type="project" value="UniProtKB-KW"/>
</dbReference>
<dbReference type="EMBL" id="WUMU01000039">
    <property type="protein sequence ID" value="MXN20942.1"/>
    <property type="molecule type" value="Genomic_DNA"/>
</dbReference>
<dbReference type="PANTHER" id="PTHR47572">
    <property type="entry name" value="LIPOPROTEIN-RELATED"/>
    <property type="match status" value="1"/>
</dbReference>
<dbReference type="Pfam" id="PF08450">
    <property type="entry name" value="SGL"/>
    <property type="match status" value="1"/>
</dbReference>
<proteinExistence type="predicted"/>
<feature type="domain" description="SMP-30/Gluconolactonase/LRE-like region" evidence="2">
    <location>
        <begin position="63"/>
        <end position="268"/>
    </location>
</feature>
<dbReference type="InterPro" id="IPR013658">
    <property type="entry name" value="SGL"/>
</dbReference>
<sequence length="339" mass="37181">MKDQQNPLIGFQIDPVDLQFIGRDLERPECILAERDGTLWSADGRGGVMRIDPDGTQTLILQEGLTANTASGFEDRLVNTRGSLPNGLTFDANGDFLIANFGTDRVERMTRGGKTSVVIDNVDGQPFGKANFVTRDSRGRLWLTVTTTMNPWTDHVKTNSRDGYIALIDERGARIVADNLCGTNELRFDPAEEWLYVAETTSRNITRFRVSGDRLTDREIYGPSNVGGFCDGIAFDAHGNLWTTLIMADRLVAITPEGDLLTILDAGGDKAALAALDRAWEENRVTPELMGACGGTACPWMASLTFGGQDLRRVYLGSLRGSTIPWFDAPVAGLPLIYW</sequence>
<evidence type="ECO:0000259" key="2">
    <source>
        <dbReference type="Pfam" id="PF08450"/>
    </source>
</evidence>
<name>A0A6L7GB85_9RHOB</name>
<keyword evidence="4" id="KW-1185">Reference proteome</keyword>
<dbReference type="PANTHER" id="PTHR47572:SF4">
    <property type="entry name" value="LACTONASE DRP35"/>
    <property type="match status" value="1"/>
</dbReference>
<dbReference type="AlphaFoldDB" id="A0A6L7GB85"/>